<dbReference type="PANTHER" id="PTHR39609">
    <property type="entry name" value="RFEG-RELATED"/>
    <property type="match status" value="1"/>
</dbReference>
<protein>
    <submittedName>
        <fullName evidence="2">Uncharacterized protein</fullName>
    </submittedName>
</protein>
<reference evidence="2" key="1">
    <citation type="journal article" date="2020" name="Stud. Mycol.">
        <title>101 Dothideomycetes genomes: a test case for predicting lifestyles and emergence of pathogens.</title>
        <authorList>
            <person name="Haridas S."/>
            <person name="Albert R."/>
            <person name="Binder M."/>
            <person name="Bloem J."/>
            <person name="Labutti K."/>
            <person name="Salamov A."/>
            <person name="Andreopoulos B."/>
            <person name="Baker S."/>
            <person name="Barry K."/>
            <person name="Bills G."/>
            <person name="Bluhm B."/>
            <person name="Cannon C."/>
            <person name="Castanera R."/>
            <person name="Culley D."/>
            <person name="Daum C."/>
            <person name="Ezra D."/>
            <person name="Gonzalez J."/>
            <person name="Henrissat B."/>
            <person name="Kuo A."/>
            <person name="Liang C."/>
            <person name="Lipzen A."/>
            <person name="Lutzoni F."/>
            <person name="Magnuson J."/>
            <person name="Mondo S."/>
            <person name="Nolan M."/>
            <person name="Ohm R."/>
            <person name="Pangilinan J."/>
            <person name="Park H.-J."/>
            <person name="Ramirez L."/>
            <person name="Alfaro M."/>
            <person name="Sun H."/>
            <person name="Tritt A."/>
            <person name="Yoshinaga Y."/>
            <person name="Zwiers L.-H."/>
            <person name="Turgeon B."/>
            <person name="Goodwin S."/>
            <person name="Spatafora J."/>
            <person name="Crous P."/>
            <person name="Grigoriev I."/>
        </authorList>
    </citation>
    <scope>NUCLEOTIDE SEQUENCE</scope>
    <source>
        <strain evidence="2">CBS 207.26</strain>
    </source>
</reference>
<dbReference type="EMBL" id="ML994667">
    <property type="protein sequence ID" value="KAF2179381.1"/>
    <property type="molecule type" value="Genomic_DNA"/>
</dbReference>
<dbReference type="Proteomes" id="UP000800200">
    <property type="component" value="Unassembled WGS sequence"/>
</dbReference>
<dbReference type="OrthoDB" id="4146887at2759"/>
<dbReference type="AlphaFoldDB" id="A0A6A6DIQ9"/>
<organism evidence="2 3">
    <name type="scientific">Zopfia rhizophila CBS 207.26</name>
    <dbReference type="NCBI Taxonomy" id="1314779"/>
    <lineage>
        <taxon>Eukaryota</taxon>
        <taxon>Fungi</taxon>
        <taxon>Dikarya</taxon>
        <taxon>Ascomycota</taxon>
        <taxon>Pezizomycotina</taxon>
        <taxon>Dothideomycetes</taxon>
        <taxon>Dothideomycetes incertae sedis</taxon>
        <taxon>Zopfiaceae</taxon>
        <taxon>Zopfia</taxon>
    </lineage>
</organism>
<feature type="compositionally biased region" description="Low complexity" evidence="1">
    <location>
        <begin position="120"/>
        <end position="192"/>
    </location>
</feature>
<name>A0A6A6DIQ9_9PEZI</name>
<evidence type="ECO:0000313" key="2">
    <source>
        <dbReference type="EMBL" id="KAF2179381.1"/>
    </source>
</evidence>
<feature type="region of interest" description="Disordered" evidence="1">
    <location>
        <begin position="88"/>
        <end position="206"/>
    </location>
</feature>
<dbReference type="PANTHER" id="PTHR39609:SF1">
    <property type="entry name" value="RFEG"/>
    <property type="match status" value="1"/>
</dbReference>
<evidence type="ECO:0000256" key="1">
    <source>
        <dbReference type="SAM" id="MobiDB-lite"/>
    </source>
</evidence>
<gene>
    <name evidence="2" type="ORF">K469DRAFT_730664</name>
</gene>
<keyword evidence="3" id="KW-1185">Reference proteome</keyword>
<evidence type="ECO:0000313" key="3">
    <source>
        <dbReference type="Proteomes" id="UP000800200"/>
    </source>
</evidence>
<sequence>MPRQNQWFVPGDGIAREVITADIQRYLGPDALGVPGYWITAYRTLTTQMIQDLKLDSQRWRAEAGRGSPYVRDHKVARQPDSSIVAYQDSRTHASRQHYGPSASAQPVEYPQTHGDPPRTAYSSASGYTSSEHSAYTTTPSQYAPQQSSYQVPQYSAPPRTQPDPYGYQQQQGRESHPSYAQQPQYYYQQPTSEPPRQPSYAPQGQRYFGYFDDHFLVYR</sequence>
<proteinExistence type="predicted"/>
<accession>A0A6A6DIQ9</accession>